<protein>
    <submittedName>
        <fullName evidence="2">Uncharacterized protein</fullName>
    </submittedName>
</protein>
<name>A0AA39K1U8_9AGAR</name>
<evidence type="ECO:0000256" key="1">
    <source>
        <dbReference type="SAM" id="MobiDB-lite"/>
    </source>
</evidence>
<feature type="region of interest" description="Disordered" evidence="1">
    <location>
        <begin position="296"/>
        <end position="347"/>
    </location>
</feature>
<reference evidence="2" key="1">
    <citation type="submission" date="2023-06" db="EMBL/GenBank/DDBJ databases">
        <authorList>
            <consortium name="Lawrence Berkeley National Laboratory"/>
            <person name="Ahrendt S."/>
            <person name="Sahu N."/>
            <person name="Indic B."/>
            <person name="Wong-Bajracharya J."/>
            <person name="Merenyi Z."/>
            <person name="Ke H.-M."/>
            <person name="Monk M."/>
            <person name="Kocsube S."/>
            <person name="Drula E."/>
            <person name="Lipzen A."/>
            <person name="Balint B."/>
            <person name="Henrissat B."/>
            <person name="Andreopoulos B."/>
            <person name="Martin F.M."/>
            <person name="Harder C.B."/>
            <person name="Rigling D."/>
            <person name="Ford K.L."/>
            <person name="Foster G.D."/>
            <person name="Pangilinan J."/>
            <person name="Papanicolaou A."/>
            <person name="Barry K."/>
            <person name="LaButti K."/>
            <person name="Viragh M."/>
            <person name="Koriabine M."/>
            <person name="Yan M."/>
            <person name="Riley R."/>
            <person name="Champramary S."/>
            <person name="Plett K.L."/>
            <person name="Tsai I.J."/>
            <person name="Slot J."/>
            <person name="Sipos G."/>
            <person name="Plett J."/>
            <person name="Nagy L.G."/>
            <person name="Grigoriev I.V."/>
        </authorList>
    </citation>
    <scope>NUCLEOTIDE SEQUENCE</scope>
    <source>
        <strain evidence="2">FPL87.14</strain>
    </source>
</reference>
<accession>A0AA39K1U8</accession>
<comment type="caution">
    <text evidence="2">The sequence shown here is derived from an EMBL/GenBank/DDBJ whole genome shotgun (WGS) entry which is preliminary data.</text>
</comment>
<gene>
    <name evidence="2" type="ORF">EV421DRAFT_1898730</name>
</gene>
<dbReference type="AlphaFoldDB" id="A0AA39K1U8"/>
<feature type="compositionally biased region" description="Basic and acidic residues" evidence="1">
    <location>
        <begin position="304"/>
        <end position="316"/>
    </location>
</feature>
<dbReference type="EMBL" id="JAUEPT010000005">
    <property type="protein sequence ID" value="KAK0451811.1"/>
    <property type="molecule type" value="Genomic_DNA"/>
</dbReference>
<keyword evidence="3" id="KW-1185">Reference proteome</keyword>
<dbReference type="Proteomes" id="UP001175226">
    <property type="component" value="Unassembled WGS sequence"/>
</dbReference>
<evidence type="ECO:0000313" key="2">
    <source>
        <dbReference type="EMBL" id="KAK0451811.1"/>
    </source>
</evidence>
<evidence type="ECO:0000313" key="3">
    <source>
        <dbReference type="Proteomes" id="UP001175226"/>
    </source>
</evidence>
<sequence length="389" mass="44766">MPLDTRAVFTVEILLNIARGSLGGFYIPSDIDSEPRKDNIFRFTFHGQHPENDQKPGRRLSQEELSMPLKELPAGQVLWIKVKGSSPPTANSTNLRMQSTVEDKSNATSQQCKTFLKRGYPRCPFTACLSPIACHIIECGQNDQAYELLAKLSNAISNISCPRSPAEPGFLDVRYPIPKKLSFHDALASLPLVETHTNSMALERQFHETYQRYWWLIYRGEVFWTYSKPCPVFRTYGWDPQMVPAERDAYRGERNPRKIRDPRNSQLHDLRAIISFTHCFGTTEFFHVIKDVVGKPPPKRRKTRQQEGSRKRVRSGEDEEEENDDDEYDDDTETDDDGAFSDSDDDEVLYAHEQEVADTELRNITAQRMLIWLANCWSIQAKPYDTEPP</sequence>
<proteinExistence type="predicted"/>
<organism evidence="2 3">
    <name type="scientific">Armillaria borealis</name>
    <dbReference type="NCBI Taxonomy" id="47425"/>
    <lineage>
        <taxon>Eukaryota</taxon>
        <taxon>Fungi</taxon>
        <taxon>Dikarya</taxon>
        <taxon>Basidiomycota</taxon>
        <taxon>Agaricomycotina</taxon>
        <taxon>Agaricomycetes</taxon>
        <taxon>Agaricomycetidae</taxon>
        <taxon>Agaricales</taxon>
        <taxon>Marasmiineae</taxon>
        <taxon>Physalacriaceae</taxon>
        <taxon>Armillaria</taxon>
    </lineage>
</organism>
<feature type="compositionally biased region" description="Acidic residues" evidence="1">
    <location>
        <begin position="317"/>
        <end position="347"/>
    </location>
</feature>